<dbReference type="VEuPathDB" id="TriTrypDB:BSAL_59535"/>
<sequence>MINWWLIVLAVIIGILVLGLSAYLLLYYGSEEDNGEAYLSKLIVVLGMCLACGIVLLLPYDVAAKVDPSAASKFTVQIDTETMWEIVLWACAAFVIVLIPFANFYYEAYDPDEDKPGKQISQAVMYTLGICACMVGLTLVLWTTVGEAVIPYYSYMCNAQLMGPDSSTLVYYNNKTIVDMYLKVSIFVYAVAMMCGAGWILFFVYGGVGLVAFPVDTIRDFMNRPKAISGAVFHQEMEIIAGKAQLLIKIGEELTKASRKRSIAGSVKNKINTLRNEAYLLENQQERLIWAFEQAGGSPFVVYGAPLIGIIGAIISAMWIIHIFVYNTLDASPFLNVMLIDLDNAFSLLGVAAYALFAFYLLWCTFKGQIKIGMRLLFFQIHPMKQGDTTVNSLLFNVGLLLAAAIAVVQFSARSFQEYAANTAISALLNAYVIRLKGVGPVISYLQYVFVGVSGLAIIWVVICPNRQRRQDMLKMKRPEDD</sequence>
<evidence type="ECO:0008006" key="4">
    <source>
        <dbReference type="Google" id="ProtNLM"/>
    </source>
</evidence>
<dbReference type="AlphaFoldDB" id="A0A0S4IQ17"/>
<dbReference type="PANTHER" id="PTHR31652">
    <property type="entry name" value="LIMR FAMILY PROTEIN DDB_G0283707-RELATED"/>
    <property type="match status" value="1"/>
</dbReference>
<feature type="transmembrane region" description="Helical" evidence="1">
    <location>
        <begin position="186"/>
        <end position="215"/>
    </location>
</feature>
<keyword evidence="1" id="KW-1133">Transmembrane helix</keyword>
<feature type="transmembrane region" description="Helical" evidence="1">
    <location>
        <begin position="126"/>
        <end position="145"/>
    </location>
</feature>
<evidence type="ECO:0000256" key="1">
    <source>
        <dbReference type="SAM" id="Phobius"/>
    </source>
</evidence>
<evidence type="ECO:0000313" key="3">
    <source>
        <dbReference type="Proteomes" id="UP000051952"/>
    </source>
</evidence>
<dbReference type="OMA" id="MWEIVLW"/>
<protein>
    <recommendedName>
        <fullName evidence="4">LMBR1-like membrane protein</fullName>
    </recommendedName>
</protein>
<dbReference type="OrthoDB" id="73273at2759"/>
<organism evidence="2 3">
    <name type="scientific">Bodo saltans</name>
    <name type="common">Flagellated protozoan</name>
    <dbReference type="NCBI Taxonomy" id="75058"/>
    <lineage>
        <taxon>Eukaryota</taxon>
        <taxon>Discoba</taxon>
        <taxon>Euglenozoa</taxon>
        <taxon>Kinetoplastea</taxon>
        <taxon>Metakinetoplastina</taxon>
        <taxon>Eubodonida</taxon>
        <taxon>Bodonidae</taxon>
        <taxon>Bodo</taxon>
    </lineage>
</organism>
<keyword evidence="1" id="KW-0812">Transmembrane</keyword>
<feature type="transmembrane region" description="Helical" evidence="1">
    <location>
        <begin position="300"/>
        <end position="325"/>
    </location>
</feature>
<feature type="transmembrane region" description="Helical" evidence="1">
    <location>
        <begin position="6"/>
        <end position="26"/>
    </location>
</feature>
<evidence type="ECO:0000313" key="2">
    <source>
        <dbReference type="EMBL" id="CUF14355.1"/>
    </source>
</evidence>
<dbReference type="Pfam" id="PF04791">
    <property type="entry name" value="LMBR1"/>
    <property type="match status" value="2"/>
</dbReference>
<dbReference type="PANTHER" id="PTHR31652:SF1">
    <property type="entry name" value="LMBR1-LIKE MEMBRANE PROTEIN"/>
    <property type="match status" value="1"/>
</dbReference>
<name>A0A0S4IQ17_BODSA</name>
<feature type="transmembrane region" description="Helical" evidence="1">
    <location>
        <begin position="86"/>
        <end position="106"/>
    </location>
</feature>
<keyword evidence="1" id="KW-0472">Membrane</keyword>
<proteinExistence type="predicted"/>
<feature type="transmembrane region" description="Helical" evidence="1">
    <location>
        <begin position="345"/>
        <end position="366"/>
    </location>
</feature>
<accession>A0A0S4IQ17</accession>
<gene>
    <name evidence="2" type="ORF">BSAL_59535</name>
</gene>
<feature type="transmembrane region" description="Helical" evidence="1">
    <location>
        <begin position="394"/>
        <end position="413"/>
    </location>
</feature>
<feature type="transmembrane region" description="Helical" evidence="1">
    <location>
        <begin position="38"/>
        <end position="60"/>
    </location>
</feature>
<dbReference type="EMBL" id="CYKH01000248">
    <property type="protein sequence ID" value="CUF14355.1"/>
    <property type="molecule type" value="Genomic_DNA"/>
</dbReference>
<dbReference type="Proteomes" id="UP000051952">
    <property type="component" value="Unassembled WGS sequence"/>
</dbReference>
<keyword evidence="3" id="KW-1185">Reference proteome</keyword>
<reference evidence="3" key="1">
    <citation type="submission" date="2015-09" db="EMBL/GenBank/DDBJ databases">
        <authorList>
            <consortium name="Pathogen Informatics"/>
        </authorList>
    </citation>
    <scope>NUCLEOTIDE SEQUENCE [LARGE SCALE GENOMIC DNA]</scope>
    <source>
        <strain evidence="3">Lake Konstanz</strain>
    </source>
</reference>
<feature type="transmembrane region" description="Helical" evidence="1">
    <location>
        <begin position="445"/>
        <end position="466"/>
    </location>
</feature>
<dbReference type="InterPro" id="IPR006876">
    <property type="entry name" value="LMBR1-like_membr_prot"/>
</dbReference>